<protein>
    <submittedName>
        <fullName evidence="1">Uncharacterized protein</fullName>
    </submittedName>
</protein>
<dbReference type="AlphaFoldDB" id="B0CE77"/>
<evidence type="ECO:0000313" key="2">
    <source>
        <dbReference type="Proteomes" id="UP000000268"/>
    </source>
</evidence>
<keyword evidence="2" id="KW-1185">Reference proteome</keyword>
<dbReference type="Proteomes" id="UP000000268">
    <property type="component" value="Chromosome"/>
</dbReference>
<name>B0CE77_ACAM1</name>
<evidence type="ECO:0000313" key="1">
    <source>
        <dbReference type="EMBL" id="ABW25711.1"/>
    </source>
</evidence>
<sequence length="44" mass="4863">MLRKIRELMAQFLRTGLVYLPESVTSNKSEGSNLLGKIAVLATI</sequence>
<dbReference type="EMBL" id="CP000828">
    <property type="protein sequence ID" value="ABW25711.1"/>
    <property type="molecule type" value="Genomic_DNA"/>
</dbReference>
<organism evidence="1 2">
    <name type="scientific">Acaryochloris marina (strain MBIC 11017)</name>
    <dbReference type="NCBI Taxonomy" id="329726"/>
    <lineage>
        <taxon>Bacteria</taxon>
        <taxon>Bacillati</taxon>
        <taxon>Cyanobacteriota</taxon>
        <taxon>Cyanophyceae</taxon>
        <taxon>Acaryochloridales</taxon>
        <taxon>Acaryochloridaceae</taxon>
        <taxon>Acaryochloris</taxon>
    </lineage>
</organism>
<reference evidence="1 2" key="1">
    <citation type="journal article" date="2008" name="Proc. Natl. Acad. Sci. U.S.A.">
        <title>Niche adaptation and genome expansion in the chlorophyll d-producing cyanobacterium Acaryochloris marina.</title>
        <authorList>
            <person name="Swingley W.D."/>
            <person name="Chen M."/>
            <person name="Cheung P.C."/>
            <person name="Conrad A.L."/>
            <person name="Dejesa L.C."/>
            <person name="Hao J."/>
            <person name="Honchak B.M."/>
            <person name="Karbach L.E."/>
            <person name="Kurdoglu A."/>
            <person name="Lahiri S."/>
            <person name="Mastrian S.D."/>
            <person name="Miyashita H."/>
            <person name="Page L."/>
            <person name="Ramakrishna P."/>
            <person name="Satoh S."/>
            <person name="Sattley W.M."/>
            <person name="Shimada Y."/>
            <person name="Taylor H.L."/>
            <person name="Tomo T."/>
            <person name="Tsuchiya T."/>
            <person name="Wang Z.T."/>
            <person name="Raymond J."/>
            <person name="Mimuro M."/>
            <person name="Blankenship R.E."/>
            <person name="Touchman J.W."/>
        </authorList>
    </citation>
    <scope>NUCLEOTIDE SEQUENCE [LARGE SCALE GENOMIC DNA]</scope>
    <source>
        <strain evidence="2">MBIC 11017</strain>
    </source>
</reference>
<proteinExistence type="predicted"/>
<gene>
    <name evidence="1" type="ordered locus">AM1_0662</name>
</gene>
<accession>B0CE77</accession>
<dbReference type="KEGG" id="amr:AM1_0662"/>
<dbReference type="HOGENOM" id="CLU_3210966_0_0_3"/>